<keyword evidence="1" id="KW-0812">Transmembrane</keyword>
<feature type="transmembrane region" description="Helical" evidence="1">
    <location>
        <begin position="20"/>
        <end position="37"/>
    </location>
</feature>
<keyword evidence="1" id="KW-1133">Transmembrane helix</keyword>
<keyword evidence="3" id="KW-1185">Reference proteome</keyword>
<keyword evidence="1" id="KW-0472">Membrane</keyword>
<evidence type="ECO:0000313" key="3">
    <source>
        <dbReference type="Proteomes" id="UP001054945"/>
    </source>
</evidence>
<sequence>MSAGLGIYQETLYKQFGKHPLEMLFFFILPSSAFAYGKSSKNVAILIRKCFNTIYLCSISVYNCFQILIADCDHDNHLQKIYFIDFFHSLF</sequence>
<accession>A0AAV4N585</accession>
<organism evidence="2 3">
    <name type="scientific">Caerostris extrusa</name>
    <name type="common">Bark spider</name>
    <name type="synonym">Caerostris bankana</name>
    <dbReference type="NCBI Taxonomy" id="172846"/>
    <lineage>
        <taxon>Eukaryota</taxon>
        <taxon>Metazoa</taxon>
        <taxon>Ecdysozoa</taxon>
        <taxon>Arthropoda</taxon>
        <taxon>Chelicerata</taxon>
        <taxon>Arachnida</taxon>
        <taxon>Araneae</taxon>
        <taxon>Araneomorphae</taxon>
        <taxon>Entelegynae</taxon>
        <taxon>Araneoidea</taxon>
        <taxon>Araneidae</taxon>
        <taxon>Caerostris</taxon>
    </lineage>
</organism>
<name>A0AAV4N585_CAEEX</name>
<dbReference type="AlphaFoldDB" id="A0AAV4N585"/>
<reference evidence="2 3" key="1">
    <citation type="submission" date="2021-06" db="EMBL/GenBank/DDBJ databases">
        <title>Caerostris extrusa draft genome.</title>
        <authorList>
            <person name="Kono N."/>
            <person name="Arakawa K."/>
        </authorList>
    </citation>
    <scope>NUCLEOTIDE SEQUENCE [LARGE SCALE GENOMIC DNA]</scope>
</reference>
<evidence type="ECO:0000256" key="1">
    <source>
        <dbReference type="SAM" id="Phobius"/>
    </source>
</evidence>
<proteinExistence type="predicted"/>
<gene>
    <name evidence="2" type="ORF">CEXT_439951</name>
</gene>
<dbReference type="EMBL" id="BPLR01002980">
    <property type="protein sequence ID" value="GIX79858.1"/>
    <property type="molecule type" value="Genomic_DNA"/>
</dbReference>
<dbReference type="Proteomes" id="UP001054945">
    <property type="component" value="Unassembled WGS sequence"/>
</dbReference>
<evidence type="ECO:0000313" key="2">
    <source>
        <dbReference type="EMBL" id="GIX79858.1"/>
    </source>
</evidence>
<comment type="caution">
    <text evidence="2">The sequence shown here is derived from an EMBL/GenBank/DDBJ whole genome shotgun (WGS) entry which is preliminary data.</text>
</comment>
<protein>
    <submittedName>
        <fullName evidence="2">Uncharacterized protein</fullName>
    </submittedName>
</protein>